<proteinExistence type="predicted"/>
<organism evidence="2 3">
    <name type="scientific">Rhodopseudomonas telluris</name>
    <dbReference type="NCBI Taxonomy" id="644215"/>
    <lineage>
        <taxon>Bacteria</taxon>
        <taxon>Pseudomonadati</taxon>
        <taxon>Pseudomonadota</taxon>
        <taxon>Alphaproteobacteria</taxon>
        <taxon>Hyphomicrobiales</taxon>
        <taxon>Nitrobacteraceae</taxon>
        <taxon>Rhodopseudomonas</taxon>
    </lineage>
</organism>
<comment type="caution">
    <text evidence="2">The sequence shown here is derived from an EMBL/GenBank/DDBJ whole genome shotgun (WGS) entry which is preliminary data.</text>
</comment>
<protein>
    <submittedName>
        <fullName evidence="2">Uncharacterized protein</fullName>
    </submittedName>
</protein>
<sequence>MKIPTLAVALVAAAVIIFAAKNSKHEETVAGDPSEGVVAQAAVSPVKTLTSSSCAADGCPTSCEAGDTLLSAICVSGTKGRFADTLRVEKGALTATCGTTASSILVYCGRP</sequence>
<evidence type="ECO:0000256" key="1">
    <source>
        <dbReference type="SAM" id="SignalP"/>
    </source>
</evidence>
<dbReference type="RefSeq" id="WP_378391071.1">
    <property type="nucleotide sequence ID" value="NZ_JBHLWM010000008.1"/>
</dbReference>
<dbReference type="EMBL" id="JBHLWM010000008">
    <property type="protein sequence ID" value="MFC0242776.1"/>
    <property type="molecule type" value="Genomic_DNA"/>
</dbReference>
<dbReference type="Proteomes" id="UP001589775">
    <property type="component" value="Unassembled WGS sequence"/>
</dbReference>
<feature type="signal peptide" evidence="1">
    <location>
        <begin position="1"/>
        <end position="19"/>
    </location>
</feature>
<reference evidence="2 3" key="1">
    <citation type="submission" date="2024-09" db="EMBL/GenBank/DDBJ databases">
        <authorList>
            <person name="Sun Q."/>
            <person name="Mori K."/>
        </authorList>
    </citation>
    <scope>NUCLEOTIDE SEQUENCE [LARGE SCALE GENOMIC DNA]</scope>
    <source>
        <strain evidence="2 3">KCTC 23279</strain>
    </source>
</reference>
<gene>
    <name evidence="2" type="ORF">ACFFJ6_19955</name>
</gene>
<feature type="chain" id="PRO_5045179645" evidence="1">
    <location>
        <begin position="20"/>
        <end position="111"/>
    </location>
</feature>
<accession>A0ABV6EX23</accession>
<keyword evidence="3" id="KW-1185">Reference proteome</keyword>
<keyword evidence="1" id="KW-0732">Signal</keyword>
<evidence type="ECO:0000313" key="2">
    <source>
        <dbReference type="EMBL" id="MFC0242776.1"/>
    </source>
</evidence>
<name>A0ABV6EX23_9BRAD</name>
<evidence type="ECO:0000313" key="3">
    <source>
        <dbReference type="Proteomes" id="UP001589775"/>
    </source>
</evidence>